<organism evidence="2 3">
    <name type="scientific">Stegodyphus mimosarum</name>
    <name type="common">African social velvet spider</name>
    <dbReference type="NCBI Taxonomy" id="407821"/>
    <lineage>
        <taxon>Eukaryota</taxon>
        <taxon>Metazoa</taxon>
        <taxon>Ecdysozoa</taxon>
        <taxon>Arthropoda</taxon>
        <taxon>Chelicerata</taxon>
        <taxon>Arachnida</taxon>
        <taxon>Araneae</taxon>
        <taxon>Araneomorphae</taxon>
        <taxon>Entelegynae</taxon>
        <taxon>Eresoidea</taxon>
        <taxon>Eresidae</taxon>
        <taxon>Stegodyphus</taxon>
    </lineage>
</organism>
<sequence>MSLTYRMDLCKKSFLLRALSISCKSRRLILMLLIWILLLLLSIRWHHPLLSTLLSIPILLHHLLRILPSLK</sequence>
<keyword evidence="1" id="KW-1133">Transmembrane helix</keyword>
<reference evidence="2 3" key="1">
    <citation type="submission" date="2013-11" db="EMBL/GenBank/DDBJ databases">
        <title>Genome sequencing of Stegodyphus mimosarum.</title>
        <authorList>
            <person name="Bechsgaard J."/>
        </authorList>
    </citation>
    <scope>NUCLEOTIDE SEQUENCE [LARGE SCALE GENOMIC DNA]</scope>
</reference>
<keyword evidence="1" id="KW-0812">Transmembrane</keyword>
<proteinExistence type="predicted"/>
<feature type="non-terminal residue" evidence="2">
    <location>
        <position position="71"/>
    </location>
</feature>
<feature type="transmembrane region" description="Helical" evidence="1">
    <location>
        <begin position="27"/>
        <end position="43"/>
    </location>
</feature>
<protein>
    <submittedName>
        <fullName evidence="2">Uncharacterized protein</fullName>
    </submittedName>
</protein>
<name>A0A087TF17_STEMI</name>
<evidence type="ECO:0000313" key="3">
    <source>
        <dbReference type="Proteomes" id="UP000054359"/>
    </source>
</evidence>
<keyword evidence="1" id="KW-0472">Membrane</keyword>
<gene>
    <name evidence="2" type="ORF">X975_04690</name>
</gene>
<evidence type="ECO:0000256" key="1">
    <source>
        <dbReference type="SAM" id="Phobius"/>
    </source>
</evidence>
<evidence type="ECO:0000313" key="2">
    <source>
        <dbReference type="EMBL" id="KFM63706.1"/>
    </source>
</evidence>
<dbReference type="EMBL" id="KK114923">
    <property type="protein sequence ID" value="KFM63706.1"/>
    <property type="molecule type" value="Genomic_DNA"/>
</dbReference>
<dbReference type="AlphaFoldDB" id="A0A087TF17"/>
<dbReference type="Proteomes" id="UP000054359">
    <property type="component" value="Unassembled WGS sequence"/>
</dbReference>
<accession>A0A087TF17</accession>
<keyword evidence="3" id="KW-1185">Reference proteome</keyword>